<dbReference type="Pfam" id="PF01754">
    <property type="entry name" value="zf-A20"/>
    <property type="match status" value="1"/>
</dbReference>
<dbReference type="OrthoDB" id="428577at2759"/>
<evidence type="ECO:0000256" key="4">
    <source>
        <dbReference type="ARBA" id="ARBA00022833"/>
    </source>
</evidence>
<evidence type="ECO:0000313" key="7">
    <source>
        <dbReference type="Proteomes" id="UP000224567"/>
    </source>
</evidence>
<accession>A0A2G2VDR0</accession>
<reference evidence="7" key="2">
    <citation type="journal article" date="2017" name="J. Anim. Genet.">
        <title>Multiple reference genome sequences of hot pepper reveal the massive evolution of plant disease resistance genes by retroduplication.</title>
        <authorList>
            <person name="Kim S."/>
            <person name="Park J."/>
            <person name="Yeom S.-I."/>
            <person name="Kim Y.-M."/>
            <person name="Seo E."/>
            <person name="Kim K.-T."/>
            <person name="Kim M.-S."/>
            <person name="Lee J.M."/>
            <person name="Cheong K."/>
            <person name="Shin H.-S."/>
            <person name="Kim S.-B."/>
            <person name="Han K."/>
            <person name="Lee J."/>
            <person name="Park M."/>
            <person name="Lee H.-A."/>
            <person name="Lee H.-Y."/>
            <person name="Lee Y."/>
            <person name="Oh S."/>
            <person name="Lee J.H."/>
            <person name="Choi E."/>
            <person name="Choi E."/>
            <person name="Lee S.E."/>
            <person name="Jeon J."/>
            <person name="Kim H."/>
            <person name="Choi G."/>
            <person name="Song H."/>
            <person name="Lee J."/>
            <person name="Lee S.-C."/>
            <person name="Kwon J.-K."/>
            <person name="Lee H.-Y."/>
            <person name="Koo N."/>
            <person name="Hong Y."/>
            <person name="Kim R.W."/>
            <person name="Kang W.-H."/>
            <person name="Huh J.H."/>
            <person name="Kang B.-C."/>
            <person name="Yang T.-J."/>
            <person name="Lee Y.-H."/>
            <person name="Bennetzen J.L."/>
            <person name="Choi D."/>
        </authorList>
    </citation>
    <scope>NUCLEOTIDE SEQUENCE [LARGE SCALE GENOMIC DNA]</scope>
    <source>
        <strain evidence="7">cv. PBC81</strain>
    </source>
</reference>
<dbReference type="Proteomes" id="UP000224567">
    <property type="component" value="Unassembled WGS sequence"/>
</dbReference>
<dbReference type="GO" id="GO:0003677">
    <property type="term" value="F:DNA binding"/>
    <property type="evidence" value="ECO:0007669"/>
    <property type="project" value="InterPro"/>
</dbReference>
<dbReference type="InterPro" id="IPR000058">
    <property type="entry name" value="Znf_AN1"/>
</dbReference>
<reference evidence="6 7" key="1">
    <citation type="journal article" date="2017" name="Genome Biol.">
        <title>New reference genome sequences of hot pepper reveal the massive evolution of plant disease-resistance genes by retroduplication.</title>
        <authorList>
            <person name="Kim S."/>
            <person name="Park J."/>
            <person name="Yeom S.I."/>
            <person name="Kim Y.M."/>
            <person name="Seo E."/>
            <person name="Kim K.T."/>
            <person name="Kim M.S."/>
            <person name="Lee J.M."/>
            <person name="Cheong K."/>
            <person name="Shin H.S."/>
            <person name="Kim S.B."/>
            <person name="Han K."/>
            <person name="Lee J."/>
            <person name="Park M."/>
            <person name="Lee H.A."/>
            <person name="Lee H.Y."/>
            <person name="Lee Y."/>
            <person name="Oh S."/>
            <person name="Lee J.H."/>
            <person name="Choi E."/>
            <person name="Choi E."/>
            <person name="Lee S.E."/>
            <person name="Jeon J."/>
            <person name="Kim H."/>
            <person name="Choi G."/>
            <person name="Song H."/>
            <person name="Lee J."/>
            <person name="Lee S.C."/>
            <person name="Kwon J.K."/>
            <person name="Lee H.Y."/>
            <person name="Koo N."/>
            <person name="Hong Y."/>
            <person name="Kim R.W."/>
            <person name="Kang W.H."/>
            <person name="Huh J.H."/>
            <person name="Kang B.C."/>
            <person name="Yang T.J."/>
            <person name="Lee Y.H."/>
            <person name="Bennetzen J.L."/>
            <person name="Choi D."/>
        </authorList>
    </citation>
    <scope>NUCLEOTIDE SEQUENCE [LARGE SCALE GENOMIC DNA]</scope>
    <source>
        <strain evidence="7">cv. PBC81</strain>
    </source>
</reference>
<dbReference type="PROSITE" id="PS51036">
    <property type="entry name" value="ZF_A20"/>
    <property type="match status" value="1"/>
</dbReference>
<proteinExistence type="predicted"/>
<comment type="caution">
    <text evidence="6">The sequence shown here is derived from an EMBL/GenBank/DDBJ whole genome shotgun (WGS) entry which is preliminary data.</text>
</comment>
<keyword evidence="4" id="KW-0862">Zinc</keyword>
<dbReference type="Gene3D" id="1.20.5.4770">
    <property type="match status" value="1"/>
</dbReference>
<dbReference type="InterPro" id="IPR002653">
    <property type="entry name" value="Znf_A20"/>
</dbReference>
<organism evidence="6 7">
    <name type="scientific">Capsicum baccatum</name>
    <name type="common">Peruvian pepper</name>
    <dbReference type="NCBI Taxonomy" id="33114"/>
    <lineage>
        <taxon>Eukaryota</taxon>
        <taxon>Viridiplantae</taxon>
        <taxon>Streptophyta</taxon>
        <taxon>Embryophyta</taxon>
        <taxon>Tracheophyta</taxon>
        <taxon>Spermatophyta</taxon>
        <taxon>Magnoliopsida</taxon>
        <taxon>eudicotyledons</taxon>
        <taxon>Gunneridae</taxon>
        <taxon>Pentapetalae</taxon>
        <taxon>asterids</taxon>
        <taxon>lamiids</taxon>
        <taxon>Solanales</taxon>
        <taxon>Solanaceae</taxon>
        <taxon>Solanoideae</taxon>
        <taxon>Capsiceae</taxon>
        <taxon>Capsicum</taxon>
    </lineage>
</organism>
<dbReference type="InterPro" id="IPR035896">
    <property type="entry name" value="AN1-like_Znf"/>
</dbReference>
<dbReference type="Gene3D" id="4.10.1110.10">
    <property type="entry name" value="AN1-like Zinc finger"/>
    <property type="match status" value="1"/>
</dbReference>
<evidence type="ECO:0000313" key="6">
    <source>
        <dbReference type="EMBL" id="PHT31106.1"/>
    </source>
</evidence>
<name>A0A2G2VDR0_CAPBA</name>
<gene>
    <name evidence="6" type="ORF">CQW23_27443</name>
</gene>
<sequence>MGRSQLICTGGSLMVTVQYSNDYKDDKNEEMESSKKIGCRAPEDTVLCINDCDFLGSTATMNLCSKCQKDMILLKKEHEKLAAASSKDVVCRCSSSDVSELALAGAVVAFAYLASQISQIKSKEGFKKCTTCRKCVGLTGFSCKYGDLFFAVHHYSDKHNFPFHYRNAGRNVIAKANPIIVPEKVNKI</sequence>
<feature type="domain" description="A20-type" evidence="5">
    <location>
        <begin position="42"/>
        <end position="76"/>
    </location>
</feature>
<keyword evidence="3" id="KW-0863">Zinc-finger</keyword>
<dbReference type="GO" id="GO:0008270">
    <property type="term" value="F:zinc ion binding"/>
    <property type="evidence" value="ECO:0007669"/>
    <property type="project" value="UniProtKB-KW"/>
</dbReference>
<dbReference type="PANTHER" id="PTHR10634:SF110">
    <property type="entry name" value="ZINC FINGER A20 AND AN1 DOMAIN-CONTAINING STRESS-ASSOCIATED PROTEIN 8"/>
    <property type="match status" value="1"/>
</dbReference>
<dbReference type="SUPFAM" id="SSF57716">
    <property type="entry name" value="Glucocorticoid receptor-like (DNA-binding domain)"/>
    <property type="match status" value="1"/>
</dbReference>
<dbReference type="AlphaFoldDB" id="A0A2G2VDR0"/>
<dbReference type="EMBL" id="MLFT02000012">
    <property type="protein sequence ID" value="PHT31106.1"/>
    <property type="molecule type" value="Genomic_DNA"/>
</dbReference>
<dbReference type="InterPro" id="IPR050652">
    <property type="entry name" value="AN1_A20_ZnFinger"/>
</dbReference>
<protein>
    <recommendedName>
        <fullName evidence="5">A20-type domain-containing protein</fullName>
    </recommendedName>
</protein>
<dbReference type="SMART" id="SM00154">
    <property type="entry name" value="ZnF_AN1"/>
    <property type="match status" value="1"/>
</dbReference>
<dbReference type="PANTHER" id="PTHR10634">
    <property type="entry name" value="AN1-TYPE ZINC FINGER PROTEIN"/>
    <property type="match status" value="1"/>
</dbReference>
<keyword evidence="2" id="KW-0479">Metal-binding</keyword>
<evidence type="ECO:0000256" key="1">
    <source>
        <dbReference type="ARBA" id="ARBA00003732"/>
    </source>
</evidence>
<dbReference type="SUPFAM" id="SSF118310">
    <property type="entry name" value="AN1-like Zinc finger"/>
    <property type="match status" value="1"/>
</dbReference>
<evidence type="ECO:0000256" key="3">
    <source>
        <dbReference type="ARBA" id="ARBA00022771"/>
    </source>
</evidence>
<evidence type="ECO:0000259" key="5">
    <source>
        <dbReference type="PROSITE" id="PS51036"/>
    </source>
</evidence>
<dbReference type="SMART" id="SM00259">
    <property type="entry name" value="ZnF_A20"/>
    <property type="match status" value="1"/>
</dbReference>
<comment type="function">
    <text evidence="1">May be involved in environmental stress response.</text>
</comment>
<keyword evidence="7" id="KW-1185">Reference proteome</keyword>
<evidence type="ECO:0000256" key="2">
    <source>
        <dbReference type="ARBA" id="ARBA00022723"/>
    </source>
</evidence>